<proteinExistence type="predicted"/>
<reference evidence="1 2" key="1">
    <citation type="submission" date="2019-07" db="EMBL/GenBank/DDBJ databases">
        <title>Whole genome shotgun sequence of Oceanobacillus sojae NBRC 105379.</title>
        <authorList>
            <person name="Hosoyama A."/>
            <person name="Uohara A."/>
            <person name="Ohji S."/>
            <person name="Ichikawa N."/>
        </authorList>
    </citation>
    <scope>NUCLEOTIDE SEQUENCE [LARGE SCALE GENOMIC DNA]</scope>
    <source>
        <strain evidence="1 2">NBRC 105379</strain>
    </source>
</reference>
<evidence type="ECO:0000313" key="1">
    <source>
        <dbReference type="EMBL" id="GEN86231.1"/>
    </source>
</evidence>
<dbReference type="AlphaFoldDB" id="A0A511ZFQ3"/>
<comment type="caution">
    <text evidence="1">The sequence shown here is derived from an EMBL/GenBank/DDBJ whole genome shotgun (WGS) entry which is preliminary data.</text>
</comment>
<dbReference type="Proteomes" id="UP000321558">
    <property type="component" value="Unassembled WGS sequence"/>
</dbReference>
<evidence type="ECO:0000313" key="2">
    <source>
        <dbReference type="Proteomes" id="UP000321558"/>
    </source>
</evidence>
<dbReference type="EMBL" id="BJYM01000003">
    <property type="protein sequence ID" value="GEN86231.1"/>
    <property type="molecule type" value="Genomic_DNA"/>
</dbReference>
<accession>A0A511ZFQ3</accession>
<keyword evidence="2" id="KW-1185">Reference proteome</keyword>
<name>A0A511ZFQ3_9BACI</name>
<protein>
    <submittedName>
        <fullName evidence="1">Uncharacterized protein</fullName>
    </submittedName>
</protein>
<organism evidence="1 2">
    <name type="scientific">Oceanobacillus sojae</name>
    <dbReference type="NCBI Taxonomy" id="582851"/>
    <lineage>
        <taxon>Bacteria</taxon>
        <taxon>Bacillati</taxon>
        <taxon>Bacillota</taxon>
        <taxon>Bacilli</taxon>
        <taxon>Bacillales</taxon>
        <taxon>Bacillaceae</taxon>
        <taxon>Oceanobacillus</taxon>
    </lineage>
</organism>
<gene>
    <name evidence="1" type="ORF">OSO01_09700</name>
</gene>
<sequence>MFYRRKYYLVKSEFAEILNAHFKKTNLPNQLKHGSRLIGR</sequence>